<reference evidence="2 3" key="1">
    <citation type="submission" date="2020-11" db="EMBL/GenBank/DDBJ databases">
        <authorList>
            <person name="Kim M.K."/>
        </authorList>
    </citation>
    <scope>NUCLEOTIDE SEQUENCE [LARGE SCALE GENOMIC DNA]</scope>
    <source>
        <strain evidence="2 3">BT290</strain>
    </source>
</reference>
<keyword evidence="3" id="KW-1185">Reference proteome</keyword>
<accession>A0ABS0HWP7</accession>
<evidence type="ECO:0008006" key="4">
    <source>
        <dbReference type="Google" id="ProtNLM"/>
    </source>
</evidence>
<organism evidence="2 3">
    <name type="scientific">Microvirga terrestris</name>
    <dbReference type="NCBI Taxonomy" id="2791024"/>
    <lineage>
        <taxon>Bacteria</taxon>
        <taxon>Pseudomonadati</taxon>
        <taxon>Pseudomonadota</taxon>
        <taxon>Alphaproteobacteria</taxon>
        <taxon>Hyphomicrobiales</taxon>
        <taxon>Methylobacteriaceae</taxon>
        <taxon>Microvirga</taxon>
    </lineage>
</organism>
<protein>
    <recommendedName>
        <fullName evidence="4">Stress-induced protein</fullName>
    </recommendedName>
</protein>
<dbReference type="EMBL" id="JADQDN010000013">
    <property type="protein sequence ID" value="MBF9197913.1"/>
    <property type="molecule type" value="Genomic_DNA"/>
</dbReference>
<sequence>MPGKGEDRAQGLAEQSVNTSIVHPGKGGRDNAEQGDRAAGNRSLTGNDQRKGLERTYPESDKGSKR</sequence>
<evidence type="ECO:0000313" key="2">
    <source>
        <dbReference type="EMBL" id="MBF9197913.1"/>
    </source>
</evidence>
<feature type="compositionally biased region" description="Basic and acidic residues" evidence="1">
    <location>
        <begin position="27"/>
        <end position="36"/>
    </location>
</feature>
<evidence type="ECO:0000256" key="1">
    <source>
        <dbReference type="SAM" id="MobiDB-lite"/>
    </source>
</evidence>
<evidence type="ECO:0000313" key="3">
    <source>
        <dbReference type="Proteomes" id="UP000611708"/>
    </source>
</evidence>
<name>A0ABS0HWP7_9HYPH</name>
<comment type="caution">
    <text evidence="2">The sequence shown here is derived from an EMBL/GenBank/DDBJ whole genome shotgun (WGS) entry which is preliminary data.</text>
</comment>
<feature type="region of interest" description="Disordered" evidence="1">
    <location>
        <begin position="1"/>
        <end position="66"/>
    </location>
</feature>
<proteinExistence type="predicted"/>
<dbReference type="RefSeq" id="WP_196265265.1">
    <property type="nucleotide sequence ID" value="NZ_JADQDN010000013.1"/>
</dbReference>
<feature type="compositionally biased region" description="Basic and acidic residues" evidence="1">
    <location>
        <begin position="48"/>
        <end position="66"/>
    </location>
</feature>
<dbReference type="Proteomes" id="UP000611708">
    <property type="component" value="Unassembled WGS sequence"/>
</dbReference>
<gene>
    <name evidence="2" type="ORF">I2H36_17910</name>
</gene>